<organism evidence="1 2">
    <name type="scientific">Roseomonas populi</name>
    <dbReference type="NCBI Taxonomy" id="3121582"/>
    <lineage>
        <taxon>Bacteria</taxon>
        <taxon>Pseudomonadati</taxon>
        <taxon>Pseudomonadota</taxon>
        <taxon>Alphaproteobacteria</taxon>
        <taxon>Acetobacterales</taxon>
        <taxon>Roseomonadaceae</taxon>
        <taxon>Roseomonas</taxon>
    </lineage>
</organism>
<dbReference type="Proteomes" id="UP001524642">
    <property type="component" value="Unassembled WGS sequence"/>
</dbReference>
<evidence type="ECO:0000313" key="2">
    <source>
        <dbReference type="Proteomes" id="UP001524642"/>
    </source>
</evidence>
<evidence type="ECO:0000313" key="1">
    <source>
        <dbReference type="EMBL" id="MCR0980805.1"/>
    </source>
</evidence>
<accession>A0ABT1WY86</accession>
<gene>
    <name evidence="1" type="ORF">NRP21_01935</name>
</gene>
<protein>
    <submittedName>
        <fullName evidence="1">Uncharacterized protein</fullName>
    </submittedName>
</protein>
<keyword evidence="2" id="KW-1185">Reference proteome</keyword>
<name>A0ABT1WY86_9PROT</name>
<dbReference type="EMBL" id="JANJOU010000001">
    <property type="protein sequence ID" value="MCR0980805.1"/>
    <property type="molecule type" value="Genomic_DNA"/>
</dbReference>
<sequence>MSENAGRTVEQMLAELVHHAHELSEAQRLTADLMRCITETAEEKAAVPAEWRPGAVEHEIPLAAH</sequence>
<comment type="caution">
    <text evidence="1">The sequence shown here is derived from an EMBL/GenBank/DDBJ whole genome shotgun (WGS) entry which is preliminary data.</text>
</comment>
<dbReference type="RefSeq" id="WP_257714474.1">
    <property type="nucleotide sequence ID" value="NZ_JANJOU010000001.1"/>
</dbReference>
<proteinExistence type="predicted"/>
<reference evidence="1 2" key="1">
    <citation type="submission" date="2022-06" db="EMBL/GenBank/DDBJ databases">
        <title>Roseomonas CN29.</title>
        <authorList>
            <person name="Cheng Y."/>
            <person name="He X."/>
        </authorList>
    </citation>
    <scope>NUCLEOTIDE SEQUENCE [LARGE SCALE GENOMIC DNA]</scope>
    <source>
        <strain evidence="1 2">CN29</strain>
    </source>
</reference>